<dbReference type="SUPFAM" id="SSF51735">
    <property type="entry name" value="NAD(P)-binding Rossmann-fold domains"/>
    <property type="match status" value="1"/>
</dbReference>
<comment type="caution">
    <text evidence="9">The sequence shown here is derived from an EMBL/GenBank/DDBJ whole genome shotgun (WGS) entry which is preliminary data.</text>
</comment>
<dbReference type="Gene3D" id="3.40.50.720">
    <property type="entry name" value="NAD(P)-binding Rossmann-like Domain"/>
    <property type="match status" value="1"/>
</dbReference>
<organism evidence="9 10">
    <name type="scientific">Jiella endophytica</name>
    <dbReference type="NCBI Taxonomy" id="2558362"/>
    <lineage>
        <taxon>Bacteria</taxon>
        <taxon>Pseudomonadati</taxon>
        <taxon>Pseudomonadota</taxon>
        <taxon>Alphaproteobacteria</taxon>
        <taxon>Hyphomicrobiales</taxon>
        <taxon>Aurantimonadaceae</taxon>
        <taxon>Jiella</taxon>
    </lineage>
</organism>
<comment type="similarity">
    <text evidence="1 4">Belongs to the pyrroline-5-carboxylate reductase family.</text>
</comment>
<evidence type="ECO:0000256" key="1">
    <source>
        <dbReference type="ARBA" id="ARBA00005525"/>
    </source>
</evidence>
<dbReference type="Pfam" id="PF03807">
    <property type="entry name" value="F420_oxidored"/>
    <property type="match status" value="1"/>
</dbReference>
<evidence type="ECO:0000256" key="3">
    <source>
        <dbReference type="ARBA" id="ARBA00023002"/>
    </source>
</evidence>
<evidence type="ECO:0000259" key="7">
    <source>
        <dbReference type="Pfam" id="PF03807"/>
    </source>
</evidence>
<dbReference type="GO" id="GO:0005737">
    <property type="term" value="C:cytoplasm"/>
    <property type="evidence" value="ECO:0007669"/>
    <property type="project" value="UniProtKB-SubCell"/>
</dbReference>
<dbReference type="OrthoDB" id="9805754at2"/>
<dbReference type="Gene3D" id="1.10.3730.10">
    <property type="entry name" value="ProC C-terminal domain-like"/>
    <property type="match status" value="1"/>
</dbReference>
<evidence type="ECO:0000256" key="6">
    <source>
        <dbReference type="PIRSR" id="PIRSR000193-1"/>
    </source>
</evidence>
<sequence>MIDARILLLGGGNMGSALLGGWLEKGLSPASVTVVDPAVGPALQPLIDKGVGHRTAVPEGDFDIVVLAVKPQMMTAAVPPLKAAMRPETLVVSIAAGTTVAAIEDLLGPHPVVRAMPNTPALIGRGITGAYGNERTGEKDRDAAGQLLEASGPVEWVGEEALIDAVTAVSGSGPAYVFHLAECMAKAGEALGLPADLAMRLARHTVAGAGELMIRSDDAPSQLRKNVTSPNGTTQAALDVLMGEDRLALLMEEAMRAARDRAEELAKG</sequence>
<dbReference type="Proteomes" id="UP000298179">
    <property type="component" value="Unassembled WGS sequence"/>
</dbReference>
<dbReference type="EC" id="1.5.1.2" evidence="4 5"/>
<dbReference type="GO" id="GO:0004735">
    <property type="term" value="F:pyrroline-5-carboxylate reductase activity"/>
    <property type="evidence" value="ECO:0007669"/>
    <property type="project" value="UniProtKB-UniRule"/>
</dbReference>
<name>A0A4Y8RJ37_9HYPH</name>
<dbReference type="NCBIfam" id="TIGR00112">
    <property type="entry name" value="proC"/>
    <property type="match status" value="1"/>
</dbReference>
<dbReference type="InterPro" id="IPR008927">
    <property type="entry name" value="6-PGluconate_DH-like_C_sf"/>
</dbReference>
<comment type="catalytic activity">
    <reaction evidence="4">
        <text>L-proline + NAD(+) = (S)-1-pyrroline-5-carboxylate + NADH + 2 H(+)</text>
        <dbReference type="Rhea" id="RHEA:14105"/>
        <dbReference type="ChEBI" id="CHEBI:15378"/>
        <dbReference type="ChEBI" id="CHEBI:17388"/>
        <dbReference type="ChEBI" id="CHEBI:57540"/>
        <dbReference type="ChEBI" id="CHEBI:57945"/>
        <dbReference type="ChEBI" id="CHEBI:60039"/>
        <dbReference type="EC" id="1.5.1.2"/>
    </reaction>
</comment>
<feature type="binding site" evidence="6">
    <location>
        <begin position="68"/>
        <end position="71"/>
    </location>
    <ligand>
        <name>NADP(+)</name>
        <dbReference type="ChEBI" id="CHEBI:58349"/>
    </ligand>
</feature>
<comment type="function">
    <text evidence="4">Catalyzes the reduction of 1-pyrroline-5-carboxylate (PCA) to L-proline.</text>
</comment>
<feature type="domain" description="Pyrroline-5-carboxylate reductase catalytic N-terminal" evidence="7">
    <location>
        <begin position="6"/>
        <end position="97"/>
    </location>
</feature>
<keyword evidence="10" id="KW-1185">Reference proteome</keyword>
<dbReference type="InterPro" id="IPR028939">
    <property type="entry name" value="P5C_Rdtase_cat_N"/>
</dbReference>
<dbReference type="InterPro" id="IPR000304">
    <property type="entry name" value="Pyrroline-COOH_reductase"/>
</dbReference>
<protein>
    <recommendedName>
        <fullName evidence="4 5">Pyrroline-5-carboxylate reductase</fullName>
        <shortName evidence="4">P5C reductase</shortName>
        <shortName evidence="4">P5CR</shortName>
        <ecNumber evidence="4 5">1.5.1.2</ecNumber>
    </recommendedName>
    <alternativeName>
        <fullName evidence="4">PCA reductase</fullName>
    </alternativeName>
</protein>
<evidence type="ECO:0000313" key="9">
    <source>
        <dbReference type="EMBL" id="TFF23055.1"/>
    </source>
</evidence>
<comment type="pathway">
    <text evidence="4">Amino-acid biosynthesis; L-proline biosynthesis; L-proline from L-glutamate 5-semialdehyde: step 1/1.</text>
</comment>
<dbReference type="PANTHER" id="PTHR11645:SF0">
    <property type="entry name" value="PYRROLINE-5-CARBOXYLATE REDUCTASE 3"/>
    <property type="match status" value="1"/>
</dbReference>
<keyword evidence="4" id="KW-0028">Amino-acid biosynthesis</keyword>
<keyword evidence="4" id="KW-0963">Cytoplasm</keyword>
<dbReference type="SUPFAM" id="SSF48179">
    <property type="entry name" value="6-phosphogluconate dehydrogenase C-terminal domain-like"/>
    <property type="match status" value="1"/>
</dbReference>
<gene>
    <name evidence="4" type="primary">proC</name>
    <name evidence="9" type="ORF">E3C22_11470</name>
</gene>
<dbReference type="PANTHER" id="PTHR11645">
    <property type="entry name" value="PYRROLINE-5-CARBOXYLATE REDUCTASE"/>
    <property type="match status" value="1"/>
</dbReference>
<proteinExistence type="inferred from homology"/>
<dbReference type="PIRSF" id="PIRSF000193">
    <property type="entry name" value="Pyrrol-5-carb_rd"/>
    <property type="match status" value="1"/>
</dbReference>
<evidence type="ECO:0000256" key="4">
    <source>
        <dbReference type="HAMAP-Rule" id="MF_01925"/>
    </source>
</evidence>
<evidence type="ECO:0000256" key="2">
    <source>
        <dbReference type="ARBA" id="ARBA00022857"/>
    </source>
</evidence>
<dbReference type="UniPathway" id="UPA00098">
    <property type="reaction ID" value="UER00361"/>
</dbReference>
<dbReference type="Pfam" id="PF14748">
    <property type="entry name" value="P5CR_dimer"/>
    <property type="match status" value="1"/>
</dbReference>
<dbReference type="InterPro" id="IPR036291">
    <property type="entry name" value="NAD(P)-bd_dom_sf"/>
</dbReference>
<comment type="catalytic activity">
    <reaction evidence="4">
        <text>L-proline + NADP(+) = (S)-1-pyrroline-5-carboxylate + NADPH + 2 H(+)</text>
        <dbReference type="Rhea" id="RHEA:14109"/>
        <dbReference type="ChEBI" id="CHEBI:15378"/>
        <dbReference type="ChEBI" id="CHEBI:17388"/>
        <dbReference type="ChEBI" id="CHEBI:57783"/>
        <dbReference type="ChEBI" id="CHEBI:58349"/>
        <dbReference type="ChEBI" id="CHEBI:60039"/>
        <dbReference type="EC" id="1.5.1.2"/>
    </reaction>
</comment>
<dbReference type="AlphaFoldDB" id="A0A4Y8RJ37"/>
<reference evidence="9 10" key="1">
    <citation type="submission" date="2019-03" db="EMBL/GenBank/DDBJ databases">
        <title>Jiella endophytica sp. nov., a novel endophytic bacterium isolated from root of Ficus microcarpa Linn. f.</title>
        <authorList>
            <person name="Tuo L."/>
        </authorList>
    </citation>
    <scope>NUCLEOTIDE SEQUENCE [LARGE SCALE GENOMIC DNA]</scope>
    <source>
        <strain evidence="9 10">CBS5Q-3</strain>
    </source>
</reference>
<dbReference type="HAMAP" id="MF_01925">
    <property type="entry name" value="P5C_reductase"/>
    <property type="match status" value="1"/>
</dbReference>
<keyword evidence="4" id="KW-0641">Proline biosynthesis</keyword>
<accession>A0A4Y8RJ37</accession>
<dbReference type="EMBL" id="SOZD01000003">
    <property type="protein sequence ID" value="TFF23055.1"/>
    <property type="molecule type" value="Genomic_DNA"/>
</dbReference>
<comment type="subcellular location">
    <subcellularLocation>
        <location evidence="4">Cytoplasm</location>
    </subcellularLocation>
</comment>
<dbReference type="FunFam" id="1.10.3730.10:FF:000001">
    <property type="entry name" value="Pyrroline-5-carboxylate reductase"/>
    <property type="match status" value="1"/>
</dbReference>
<evidence type="ECO:0000259" key="8">
    <source>
        <dbReference type="Pfam" id="PF14748"/>
    </source>
</evidence>
<keyword evidence="3 4" id="KW-0560">Oxidoreductase</keyword>
<feature type="domain" description="Pyrroline-5-carboxylate reductase dimerisation" evidence="8">
    <location>
        <begin position="160"/>
        <end position="265"/>
    </location>
</feature>
<feature type="binding site" evidence="6">
    <location>
        <begin position="9"/>
        <end position="14"/>
    </location>
    <ligand>
        <name>NADP(+)</name>
        <dbReference type="ChEBI" id="CHEBI:58349"/>
    </ligand>
</feature>
<evidence type="ECO:0000313" key="10">
    <source>
        <dbReference type="Proteomes" id="UP000298179"/>
    </source>
</evidence>
<keyword evidence="2 4" id="KW-0521">NADP</keyword>
<dbReference type="InterPro" id="IPR029036">
    <property type="entry name" value="P5CR_dimer"/>
</dbReference>
<evidence type="ECO:0000256" key="5">
    <source>
        <dbReference type="NCBIfam" id="TIGR00112"/>
    </source>
</evidence>
<dbReference type="GO" id="GO:0055129">
    <property type="term" value="P:L-proline biosynthetic process"/>
    <property type="evidence" value="ECO:0007669"/>
    <property type="project" value="UniProtKB-UniRule"/>
</dbReference>
<dbReference type="RefSeq" id="WP_134762156.1">
    <property type="nucleotide sequence ID" value="NZ_SOZD01000003.1"/>
</dbReference>